<dbReference type="Pfam" id="PF00067">
    <property type="entry name" value="p450"/>
    <property type="match status" value="1"/>
</dbReference>
<evidence type="ECO:0000256" key="6">
    <source>
        <dbReference type="ARBA" id="ARBA00022692"/>
    </source>
</evidence>
<dbReference type="Gene3D" id="1.10.630.10">
    <property type="entry name" value="Cytochrome P450"/>
    <property type="match status" value="1"/>
</dbReference>
<dbReference type="InterPro" id="IPR017972">
    <property type="entry name" value="Cyt_P450_CS"/>
</dbReference>
<dbReference type="InterPro" id="IPR050364">
    <property type="entry name" value="Cytochrome_P450_fung"/>
</dbReference>
<evidence type="ECO:0000313" key="16">
    <source>
        <dbReference type="Proteomes" id="UP000814176"/>
    </source>
</evidence>
<evidence type="ECO:0000256" key="9">
    <source>
        <dbReference type="ARBA" id="ARBA00023002"/>
    </source>
</evidence>
<dbReference type="InterPro" id="IPR036396">
    <property type="entry name" value="Cyt_P450_sf"/>
</dbReference>
<sequence length="515" mass="57310">MIFLQLGCFFFAFVVYKLAYDRRGAPLPPGPRGLPVLGNALQVPTAFSWLKFTEWAKTYGDVIHVSALQCSFIILSSREAITDLLEKRGAIYSDRPIIPMAGELAGSAKHTPLMQYGDRHKEGRKLILGMINVRNAPMLHAIQEAKAAQLVSRLAQDPSNFSRHIRWLVASVVLQITHGLIIDSCDDPHLRTVQEGMDEFSRMTAPGAYLVDSLPFLMHIPEWIPGAGFKKEAREHEERDTKIMEELWNLVKEQVAQGTALPSFAAELIQKNPDPSSDEEDMYSRNAIAFFSAGSDTTVSVINSFLIIVAQHPEIQRRAQSEIDQVVGHARLPKLSDRKDLPYLNAVLKEAHRINPVGPLSLPHKVRQDDNYRGYRIPAGATVLGNTWAIMHDPALYPDPHKVHPERYLTPNEGGEKINPDPRDFAFGYGRRVCPGQMLAEGTFFIAAAAILSVFSVSDAVSLDGAEINYEGGGIISHPCPFRCNITPSRRRRGTSNCISLTCTQWLILSILRCI</sequence>
<feature type="signal peptide" evidence="14">
    <location>
        <begin position="1"/>
        <end position="19"/>
    </location>
</feature>
<dbReference type="PANTHER" id="PTHR46300:SF7">
    <property type="entry name" value="P450, PUTATIVE (EUROFUNG)-RELATED"/>
    <property type="match status" value="1"/>
</dbReference>
<feature type="chain" id="PRO_5047362994" evidence="14">
    <location>
        <begin position="20"/>
        <end position="515"/>
    </location>
</feature>
<dbReference type="RefSeq" id="XP_047774249.1">
    <property type="nucleotide sequence ID" value="XM_047917767.1"/>
</dbReference>
<keyword evidence="6" id="KW-0812">Transmembrane</keyword>
<evidence type="ECO:0000256" key="3">
    <source>
        <dbReference type="ARBA" id="ARBA00005179"/>
    </source>
</evidence>
<keyword evidence="7 13" id="KW-0479">Metal-binding</keyword>
<evidence type="ECO:0000256" key="11">
    <source>
        <dbReference type="ARBA" id="ARBA00023033"/>
    </source>
</evidence>
<keyword evidence="12" id="KW-0472">Membrane</keyword>
<dbReference type="PROSITE" id="PS00086">
    <property type="entry name" value="CYTOCHROME_P450"/>
    <property type="match status" value="1"/>
</dbReference>
<keyword evidence="14" id="KW-0732">Signal</keyword>
<dbReference type="PRINTS" id="PR00385">
    <property type="entry name" value="P450"/>
</dbReference>
<dbReference type="InterPro" id="IPR001128">
    <property type="entry name" value="Cyt_P450"/>
</dbReference>
<evidence type="ECO:0000313" key="15">
    <source>
        <dbReference type="EMBL" id="KAH9831002.1"/>
    </source>
</evidence>
<evidence type="ECO:0000256" key="5">
    <source>
        <dbReference type="ARBA" id="ARBA00022617"/>
    </source>
</evidence>
<evidence type="ECO:0000256" key="2">
    <source>
        <dbReference type="ARBA" id="ARBA00004167"/>
    </source>
</evidence>
<keyword evidence="8" id="KW-1133">Transmembrane helix</keyword>
<dbReference type="CDD" id="cd11065">
    <property type="entry name" value="CYP64-like"/>
    <property type="match status" value="1"/>
</dbReference>
<reference evidence="15 16" key="1">
    <citation type="journal article" date="2021" name="Environ. Microbiol.">
        <title>Gene family expansions and transcriptome signatures uncover fungal adaptations to wood decay.</title>
        <authorList>
            <person name="Hage H."/>
            <person name="Miyauchi S."/>
            <person name="Viragh M."/>
            <person name="Drula E."/>
            <person name="Min B."/>
            <person name="Chaduli D."/>
            <person name="Navarro D."/>
            <person name="Favel A."/>
            <person name="Norest M."/>
            <person name="Lesage-Meessen L."/>
            <person name="Balint B."/>
            <person name="Merenyi Z."/>
            <person name="de Eugenio L."/>
            <person name="Morin E."/>
            <person name="Martinez A.T."/>
            <person name="Baldrian P."/>
            <person name="Stursova M."/>
            <person name="Martinez M.J."/>
            <person name="Novotny C."/>
            <person name="Magnuson J.K."/>
            <person name="Spatafora J.W."/>
            <person name="Maurice S."/>
            <person name="Pangilinan J."/>
            <person name="Andreopoulos W."/>
            <person name="LaButti K."/>
            <person name="Hundley H."/>
            <person name="Na H."/>
            <person name="Kuo A."/>
            <person name="Barry K."/>
            <person name="Lipzen A."/>
            <person name="Henrissat B."/>
            <person name="Riley R."/>
            <person name="Ahrendt S."/>
            <person name="Nagy L.G."/>
            <person name="Grigoriev I.V."/>
            <person name="Martin F."/>
            <person name="Rosso M.N."/>
        </authorList>
    </citation>
    <scope>NUCLEOTIDE SEQUENCE [LARGE SCALE GENOMIC DNA]</scope>
    <source>
        <strain evidence="15 16">CIRM-BRFM 1785</strain>
    </source>
</reference>
<evidence type="ECO:0000256" key="10">
    <source>
        <dbReference type="ARBA" id="ARBA00023004"/>
    </source>
</evidence>
<accession>A0ABQ8K2R4</accession>
<dbReference type="Proteomes" id="UP000814176">
    <property type="component" value="Unassembled WGS sequence"/>
</dbReference>
<dbReference type="InterPro" id="IPR002401">
    <property type="entry name" value="Cyt_P450_E_grp-I"/>
</dbReference>
<evidence type="ECO:0000256" key="14">
    <source>
        <dbReference type="SAM" id="SignalP"/>
    </source>
</evidence>
<comment type="pathway">
    <text evidence="3">Secondary metabolite biosynthesis.</text>
</comment>
<evidence type="ECO:0000256" key="12">
    <source>
        <dbReference type="ARBA" id="ARBA00023136"/>
    </source>
</evidence>
<dbReference type="PANTHER" id="PTHR46300">
    <property type="entry name" value="P450, PUTATIVE (EUROFUNG)-RELATED-RELATED"/>
    <property type="match status" value="1"/>
</dbReference>
<comment type="subcellular location">
    <subcellularLocation>
        <location evidence="2">Membrane</location>
        <topology evidence="2">Single-pass membrane protein</topology>
    </subcellularLocation>
</comment>
<evidence type="ECO:0000256" key="4">
    <source>
        <dbReference type="ARBA" id="ARBA00010617"/>
    </source>
</evidence>
<name>A0ABQ8K2R4_9APHY</name>
<keyword evidence="11 13" id="KW-0503">Monooxygenase</keyword>
<evidence type="ECO:0000256" key="1">
    <source>
        <dbReference type="ARBA" id="ARBA00001971"/>
    </source>
</evidence>
<evidence type="ECO:0000256" key="7">
    <source>
        <dbReference type="ARBA" id="ARBA00022723"/>
    </source>
</evidence>
<evidence type="ECO:0000256" key="8">
    <source>
        <dbReference type="ARBA" id="ARBA00022989"/>
    </source>
</evidence>
<dbReference type="SUPFAM" id="SSF48264">
    <property type="entry name" value="Cytochrome P450"/>
    <property type="match status" value="1"/>
</dbReference>
<keyword evidence="10 13" id="KW-0408">Iron</keyword>
<keyword evidence="16" id="KW-1185">Reference proteome</keyword>
<dbReference type="GeneID" id="71998499"/>
<evidence type="ECO:0000256" key="13">
    <source>
        <dbReference type="RuleBase" id="RU000461"/>
    </source>
</evidence>
<comment type="caution">
    <text evidence="15">The sequence shown here is derived from an EMBL/GenBank/DDBJ whole genome shotgun (WGS) entry which is preliminary data.</text>
</comment>
<dbReference type="PRINTS" id="PR00463">
    <property type="entry name" value="EP450I"/>
</dbReference>
<keyword evidence="9 13" id="KW-0560">Oxidoreductase</keyword>
<keyword evidence="5 13" id="KW-0349">Heme</keyword>
<protein>
    <submittedName>
        <fullName evidence="15">Cytochrome P450</fullName>
    </submittedName>
</protein>
<comment type="cofactor">
    <cofactor evidence="1">
        <name>heme</name>
        <dbReference type="ChEBI" id="CHEBI:30413"/>
    </cofactor>
</comment>
<proteinExistence type="inferred from homology"/>
<comment type="similarity">
    <text evidence="4 13">Belongs to the cytochrome P450 family.</text>
</comment>
<dbReference type="EMBL" id="JADCUA010000028">
    <property type="protein sequence ID" value="KAH9831002.1"/>
    <property type="molecule type" value="Genomic_DNA"/>
</dbReference>
<organism evidence="15 16">
    <name type="scientific">Rhodofomes roseus</name>
    <dbReference type="NCBI Taxonomy" id="34475"/>
    <lineage>
        <taxon>Eukaryota</taxon>
        <taxon>Fungi</taxon>
        <taxon>Dikarya</taxon>
        <taxon>Basidiomycota</taxon>
        <taxon>Agaricomycotina</taxon>
        <taxon>Agaricomycetes</taxon>
        <taxon>Polyporales</taxon>
        <taxon>Rhodofomes</taxon>
    </lineage>
</organism>
<gene>
    <name evidence="15" type="ORF">C8Q71DRAFT_317452</name>
</gene>